<dbReference type="Gene3D" id="3.30.420.40">
    <property type="match status" value="2"/>
</dbReference>
<comment type="similarity">
    <text evidence="11">Belongs to the type III pantothenate kinase family.</text>
</comment>
<dbReference type="PANTHER" id="PTHR34265:SF1">
    <property type="entry name" value="TYPE III PANTOTHENATE KINASE"/>
    <property type="match status" value="1"/>
</dbReference>
<keyword evidence="9" id="KW-0630">Potassium</keyword>
<dbReference type="GO" id="GO:0005524">
    <property type="term" value="F:ATP binding"/>
    <property type="evidence" value="ECO:0007669"/>
    <property type="project" value="UniProtKB-KW"/>
</dbReference>
<accession>A0A0F8WH02</accession>
<keyword evidence="5" id="KW-0808">Transferase</keyword>
<gene>
    <name evidence="13" type="ORF">LCGC14_3067410</name>
</gene>
<dbReference type="NCBIfam" id="NF009853">
    <property type="entry name" value="PRK13320.1-5"/>
    <property type="match status" value="1"/>
</dbReference>
<keyword evidence="4" id="KW-0963">Cytoplasm</keyword>
<keyword evidence="7" id="KW-0418">Kinase</keyword>
<evidence type="ECO:0000256" key="9">
    <source>
        <dbReference type="ARBA" id="ARBA00022958"/>
    </source>
</evidence>
<sequence length="243" mass="27234">MKNLAIDIGNTRLKLGVFQHQKLIFKEEKEVLKSIQVLEKVLDSHTFQNILLASTGNPEKVVTLLEQRGLLYKILDHKTPVPFKNSYKSPETLGVDRMALVAAATKHYPEQDVLVIDAGTCVTYDFKNKNEEYLGGSISLGLSMRFKALHHFTAKLPLLEASKIPEYIGKNTAEAIESGVIHGILTEIKGVIDWYRSIYPELTIILTGGDALFLSKTLKNGIFAHQNFLLEGLDYIMVFNTTQ</sequence>
<dbReference type="GO" id="GO:0015937">
    <property type="term" value="P:coenzyme A biosynthetic process"/>
    <property type="evidence" value="ECO:0007669"/>
    <property type="project" value="UniProtKB-KW"/>
</dbReference>
<evidence type="ECO:0000256" key="8">
    <source>
        <dbReference type="ARBA" id="ARBA00022840"/>
    </source>
</evidence>
<dbReference type="NCBIfam" id="TIGR00671">
    <property type="entry name" value="baf"/>
    <property type="match status" value="1"/>
</dbReference>
<dbReference type="HAMAP" id="MF_01274">
    <property type="entry name" value="Pantothen_kinase_3"/>
    <property type="match status" value="1"/>
</dbReference>
<evidence type="ECO:0000256" key="10">
    <source>
        <dbReference type="ARBA" id="ARBA00022993"/>
    </source>
</evidence>
<keyword evidence="6" id="KW-0547">Nucleotide-binding</keyword>
<dbReference type="Pfam" id="PF03309">
    <property type="entry name" value="Pan_kinase"/>
    <property type="match status" value="1"/>
</dbReference>
<comment type="cofactor">
    <cofactor evidence="1">
        <name>K(+)</name>
        <dbReference type="ChEBI" id="CHEBI:29103"/>
    </cofactor>
</comment>
<evidence type="ECO:0000313" key="13">
    <source>
        <dbReference type="EMBL" id="KKK56152.1"/>
    </source>
</evidence>
<evidence type="ECO:0000256" key="7">
    <source>
        <dbReference type="ARBA" id="ARBA00022777"/>
    </source>
</evidence>
<dbReference type="GO" id="GO:0004594">
    <property type="term" value="F:pantothenate kinase activity"/>
    <property type="evidence" value="ECO:0007669"/>
    <property type="project" value="InterPro"/>
</dbReference>
<evidence type="ECO:0000256" key="6">
    <source>
        <dbReference type="ARBA" id="ARBA00022741"/>
    </source>
</evidence>
<comment type="subcellular location">
    <subcellularLocation>
        <location evidence="2">Cytoplasm</location>
    </subcellularLocation>
</comment>
<dbReference type="GO" id="GO:0005737">
    <property type="term" value="C:cytoplasm"/>
    <property type="evidence" value="ECO:0007669"/>
    <property type="project" value="UniProtKB-SubCell"/>
</dbReference>
<proteinExistence type="inferred from homology"/>
<dbReference type="CDD" id="cd24015">
    <property type="entry name" value="ASKHA_NBD_PanK-III"/>
    <property type="match status" value="1"/>
</dbReference>
<dbReference type="InterPro" id="IPR004619">
    <property type="entry name" value="Type_III_PanK"/>
</dbReference>
<protein>
    <recommendedName>
        <fullName evidence="12">Type III pantothenate kinase</fullName>
    </recommendedName>
</protein>
<dbReference type="AlphaFoldDB" id="A0A0F8WH02"/>
<evidence type="ECO:0000256" key="5">
    <source>
        <dbReference type="ARBA" id="ARBA00022679"/>
    </source>
</evidence>
<comment type="subunit">
    <text evidence="3">Homodimer.</text>
</comment>
<comment type="caution">
    <text evidence="13">The sequence shown here is derived from an EMBL/GenBank/DDBJ whole genome shotgun (WGS) entry which is preliminary data.</text>
</comment>
<organism evidence="13">
    <name type="scientific">marine sediment metagenome</name>
    <dbReference type="NCBI Taxonomy" id="412755"/>
    <lineage>
        <taxon>unclassified sequences</taxon>
        <taxon>metagenomes</taxon>
        <taxon>ecological metagenomes</taxon>
    </lineage>
</organism>
<dbReference type="InterPro" id="IPR043129">
    <property type="entry name" value="ATPase_NBD"/>
</dbReference>
<name>A0A0F8WH02_9ZZZZ</name>
<dbReference type="SUPFAM" id="SSF53067">
    <property type="entry name" value="Actin-like ATPase domain"/>
    <property type="match status" value="2"/>
</dbReference>
<dbReference type="PANTHER" id="PTHR34265">
    <property type="entry name" value="TYPE III PANTOTHENATE KINASE"/>
    <property type="match status" value="1"/>
</dbReference>
<evidence type="ECO:0000256" key="1">
    <source>
        <dbReference type="ARBA" id="ARBA00001958"/>
    </source>
</evidence>
<evidence type="ECO:0000256" key="12">
    <source>
        <dbReference type="ARBA" id="ARBA00040883"/>
    </source>
</evidence>
<reference evidence="13" key="1">
    <citation type="journal article" date="2015" name="Nature">
        <title>Complex archaea that bridge the gap between prokaryotes and eukaryotes.</title>
        <authorList>
            <person name="Spang A."/>
            <person name="Saw J.H."/>
            <person name="Jorgensen S.L."/>
            <person name="Zaremba-Niedzwiedzka K."/>
            <person name="Martijn J."/>
            <person name="Lind A.E."/>
            <person name="van Eijk R."/>
            <person name="Schleper C."/>
            <person name="Guy L."/>
            <person name="Ettema T.J."/>
        </authorList>
    </citation>
    <scope>NUCLEOTIDE SEQUENCE</scope>
</reference>
<evidence type="ECO:0000256" key="3">
    <source>
        <dbReference type="ARBA" id="ARBA00011738"/>
    </source>
</evidence>
<dbReference type="EMBL" id="LAZR01065133">
    <property type="protein sequence ID" value="KKK56152.1"/>
    <property type="molecule type" value="Genomic_DNA"/>
</dbReference>
<evidence type="ECO:0000256" key="4">
    <source>
        <dbReference type="ARBA" id="ARBA00022490"/>
    </source>
</evidence>
<keyword evidence="10" id="KW-0173">Coenzyme A biosynthesis</keyword>
<evidence type="ECO:0000256" key="11">
    <source>
        <dbReference type="ARBA" id="ARBA00038036"/>
    </source>
</evidence>
<evidence type="ECO:0000256" key="2">
    <source>
        <dbReference type="ARBA" id="ARBA00004496"/>
    </source>
</evidence>
<keyword evidence="8" id="KW-0067">ATP-binding</keyword>